<feature type="transmembrane region" description="Helical" evidence="6">
    <location>
        <begin position="32"/>
        <end position="51"/>
    </location>
</feature>
<reference evidence="9" key="1">
    <citation type="submission" date="2016-10" db="EMBL/GenBank/DDBJ databases">
        <authorList>
            <person name="Varghese N."/>
            <person name="Submissions S."/>
        </authorList>
    </citation>
    <scope>NUCLEOTIDE SEQUENCE [LARGE SCALE GENOMIC DNA]</scope>
    <source>
        <strain evidence="9">CGMCC 1.10658</strain>
    </source>
</reference>
<proteinExistence type="predicted"/>
<evidence type="ECO:0000256" key="4">
    <source>
        <dbReference type="ARBA" id="ARBA00022989"/>
    </source>
</evidence>
<evidence type="ECO:0000259" key="7">
    <source>
        <dbReference type="Pfam" id="PF13396"/>
    </source>
</evidence>
<organism evidence="8 9">
    <name type="scientific">Microbulbifer yueqingensis</name>
    <dbReference type="NCBI Taxonomy" id="658219"/>
    <lineage>
        <taxon>Bacteria</taxon>
        <taxon>Pseudomonadati</taxon>
        <taxon>Pseudomonadota</taxon>
        <taxon>Gammaproteobacteria</taxon>
        <taxon>Cellvibrionales</taxon>
        <taxon>Microbulbiferaceae</taxon>
        <taxon>Microbulbifer</taxon>
    </lineage>
</organism>
<evidence type="ECO:0000256" key="2">
    <source>
        <dbReference type="ARBA" id="ARBA00022475"/>
    </source>
</evidence>
<evidence type="ECO:0000313" key="9">
    <source>
        <dbReference type="Proteomes" id="UP000199305"/>
    </source>
</evidence>
<evidence type="ECO:0000313" key="8">
    <source>
        <dbReference type="EMBL" id="SDJ52199.1"/>
    </source>
</evidence>
<dbReference type="AlphaFoldDB" id="A0A1G8UEM9"/>
<name>A0A1G8UEM9_9GAMM</name>
<accession>A0A1G8UEM9</accession>
<evidence type="ECO:0000256" key="6">
    <source>
        <dbReference type="SAM" id="Phobius"/>
    </source>
</evidence>
<gene>
    <name evidence="8" type="ORF">SAMN05216212_0093</name>
</gene>
<dbReference type="Proteomes" id="UP000199305">
    <property type="component" value="Unassembled WGS sequence"/>
</dbReference>
<evidence type="ECO:0000256" key="1">
    <source>
        <dbReference type="ARBA" id="ARBA00004651"/>
    </source>
</evidence>
<evidence type="ECO:0000256" key="3">
    <source>
        <dbReference type="ARBA" id="ARBA00022692"/>
    </source>
</evidence>
<dbReference type="InterPro" id="IPR027379">
    <property type="entry name" value="CLS_N"/>
</dbReference>
<dbReference type="Pfam" id="PF13396">
    <property type="entry name" value="PLDc_N"/>
    <property type="match status" value="1"/>
</dbReference>
<keyword evidence="2" id="KW-1003">Cell membrane</keyword>
<evidence type="ECO:0000256" key="5">
    <source>
        <dbReference type="ARBA" id="ARBA00023136"/>
    </source>
</evidence>
<keyword evidence="3 6" id="KW-0812">Transmembrane</keyword>
<comment type="subcellular location">
    <subcellularLocation>
        <location evidence="1">Cell membrane</location>
        <topology evidence="1">Multi-pass membrane protein</topology>
    </subcellularLocation>
</comment>
<keyword evidence="9" id="KW-1185">Reference proteome</keyword>
<dbReference type="EMBL" id="FNFH01000001">
    <property type="protein sequence ID" value="SDJ52199.1"/>
    <property type="molecule type" value="Genomic_DNA"/>
</dbReference>
<keyword evidence="4 6" id="KW-1133">Transmembrane helix</keyword>
<sequence>MEAIFGFLILIADIYAIIKILQSSADGLKKVLWILLVLILPLIGLIIWYFAGPGGKGG</sequence>
<keyword evidence="5 6" id="KW-0472">Membrane</keyword>
<feature type="domain" description="Cardiolipin synthase N-terminal" evidence="7">
    <location>
        <begin position="11"/>
        <end position="53"/>
    </location>
</feature>
<dbReference type="GO" id="GO:0005886">
    <property type="term" value="C:plasma membrane"/>
    <property type="evidence" value="ECO:0007669"/>
    <property type="project" value="UniProtKB-SubCell"/>
</dbReference>
<protein>
    <submittedName>
        <fullName evidence="8">Phospholipase_D-nuclease N-terminal</fullName>
    </submittedName>
</protein>
<dbReference type="RefSeq" id="WP_091506299.1">
    <property type="nucleotide sequence ID" value="NZ_FNFH01000001.1"/>
</dbReference>